<proteinExistence type="predicted"/>
<keyword evidence="1" id="KW-0812">Transmembrane</keyword>
<dbReference type="Gene3D" id="3.90.228.10">
    <property type="match status" value="1"/>
</dbReference>
<evidence type="ECO:0000256" key="1">
    <source>
        <dbReference type="SAM" id="Phobius"/>
    </source>
</evidence>
<protein>
    <recommendedName>
        <fullName evidence="3">PARP catalytic domain-containing protein</fullName>
    </recommendedName>
</protein>
<reference evidence="2" key="1">
    <citation type="submission" date="2021-01" db="EMBL/GenBank/DDBJ databases">
        <authorList>
            <person name="Corre E."/>
            <person name="Pelletier E."/>
            <person name="Niang G."/>
            <person name="Scheremetjew M."/>
            <person name="Finn R."/>
            <person name="Kale V."/>
            <person name="Holt S."/>
            <person name="Cochrane G."/>
            <person name="Meng A."/>
            <person name="Brown T."/>
            <person name="Cohen L."/>
        </authorList>
    </citation>
    <scope>NUCLEOTIDE SEQUENCE</scope>
    <source>
        <strain evidence="2">RCC3387</strain>
    </source>
</reference>
<sequence>MPYQAVGGRAAAGGAPPGFPVSKPFVGVMPDAAMSPQQRPPWFGSFVGWIQAAVLLLGVGLVAMLAVHRLRAPPPAPAWAVALVSQAGDSHGEARGKRGTPYRETVEALFDGSHVAGFAAGRPRGDMFIARHSGEHGTEEYGPVVLSENAKLLRRALQQQGFVHGTYWHGTENAFVPSILSGGFLVSDGMLGVGIYTTATFAHAQCYSPGEGQPILELEIYWDPANKHRYIKHVAHQSLANDVMLVSDPLLIFPVAVHACCPQKLTCVR</sequence>
<keyword evidence="1" id="KW-1133">Transmembrane helix</keyword>
<evidence type="ECO:0008006" key="3">
    <source>
        <dbReference type="Google" id="ProtNLM"/>
    </source>
</evidence>
<dbReference type="AlphaFoldDB" id="A0A7S2KTD7"/>
<gene>
    <name evidence="2" type="ORF">BRAN1462_LOCUS33014</name>
</gene>
<keyword evidence="1" id="KW-0472">Membrane</keyword>
<dbReference type="SUPFAM" id="SSF56399">
    <property type="entry name" value="ADP-ribosylation"/>
    <property type="match status" value="1"/>
</dbReference>
<evidence type="ECO:0000313" key="2">
    <source>
        <dbReference type="EMBL" id="CAD9586302.1"/>
    </source>
</evidence>
<dbReference type="EMBL" id="HBGW01052013">
    <property type="protein sequence ID" value="CAD9586302.1"/>
    <property type="molecule type" value="Transcribed_RNA"/>
</dbReference>
<accession>A0A7S2KTD7</accession>
<feature type="transmembrane region" description="Helical" evidence="1">
    <location>
        <begin position="46"/>
        <end position="67"/>
    </location>
</feature>
<name>A0A7S2KTD7_9DINO</name>
<organism evidence="2">
    <name type="scientific">Zooxanthella nutricula</name>
    <dbReference type="NCBI Taxonomy" id="1333877"/>
    <lineage>
        <taxon>Eukaryota</taxon>
        <taxon>Sar</taxon>
        <taxon>Alveolata</taxon>
        <taxon>Dinophyceae</taxon>
        <taxon>Peridiniales</taxon>
        <taxon>Peridiniales incertae sedis</taxon>
        <taxon>Zooxanthella</taxon>
    </lineage>
</organism>